<reference evidence="2 4" key="8">
    <citation type="journal article" date="2007" name="Science">
        <title>Sequence finishing and mapping of Drosophila melanogaster heterochromatin.</title>
        <authorList>
            <person name="Hoskins R.A."/>
            <person name="Carlson J.W."/>
            <person name="Kennedy C."/>
            <person name="Acevedo D."/>
            <person name="Evans-Holm M."/>
            <person name="Frise E."/>
            <person name="Wan K.H."/>
            <person name="Park S."/>
            <person name="Mendez-Lago M."/>
            <person name="Rossi F."/>
            <person name="Villasante A."/>
            <person name="Dimitri P."/>
            <person name="Karpen G.H."/>
            <person name="Celniker S.E."/>
        </authorList>
    </citation>
    <scope>NUCLEOTIDE SEQUENCE [LARGE SCALE GENOMIC DNA]</scope>
    <source>
        <strain evidence="4">Berkeley</strain>
    </source>
</reference>
<dbReference type="Gene3D" id="1.10.30.10">
    <property type="entry name" value="High mobility group box domain"/>
    <property type="match status" value="1"/>
</dbReference>
<reference evidence="2 4" key="9">
    <citation type="journal article" date="2015" name="G3 (Bethesda)">
        <title>Gene Model Annotations for Drosophila melanogaster: Impact of High-Throughput Data.</title>
        <authorList>
            <consortium name="FlyBase Consortium"/>
            <person name="Matthews B.B."/>
            <person name="Dos Santos G."/>
            <person name="Crosby M.A."/>
            <person name="Emmert D.B."/>
            <person name="St Pierre S.E."/>
            <person name="Gramates L.S."/>
            <person name="Zhou P."/>
            <person name="Schroeder A.J."/>
            <person name="Falls K."/>
            <person name="Strelets V."/>
            <person name="Russo S.M."/>
            <person name="Gelbart W.M."/>
            <person name="null"/>
        </authorList>
    </citation>
    <scope>NUCLEOTIDE SEQUENCE [LARGE SCALE GENOMIC DNA]</scope>
    <source>
        <strain evidence="4">Berkeley</strain>
    </source>
</reference>
<evidence type="ECO:0000259" key="1">
    <source>
        <dbReference type="Pfam" id="PF00505"/>
    </source>
</evidence>
<dbReference type="SMR" id="A0A6M3QHD9"/>
<dbReference type="AlphaFoldDB" id="A0A6M3QHD9"/>
<proteinExistence type="predicted"/>
<reference evidence="2 4" key="6">
    <citation type="journal article" date="2005" name="PLoS Comput. Biol.">
        <title>Combined evidence annotation of transposable elements in genome sequences.</title>
        <authorList>
            <person name="Quesneville H."/>
            <person name="Bergman C.M."/>
            <person name="Andrieu O."/>
            <person name="Autard D."/>
            <person name="Nouaud D."/>
            <person name="Ashburner M."/>
            <person name="Anxolabehere D."/>
        </authorList>
    </citation>
    <scope>NUCLEOTIDE SEQUENCE [LARGE SCALE GENOMIC DNA]</scope>
    <source>
        <strain evidence="4">Berkeley</strain>
    </source>
</reference>
<dbReference type="Pfam" id="PF00505">
    <property type="entry name" value="HMG_box"/>
    <property type="match status" value="1"/>
</dbReference>
<dbReference type="InParanoid" id="A0A6M3QHD9"/>
<dbReference type="InterPro" id="IPR009071">
    <property type="entry name" value="HMG_box_dom"/>
</dbReference>
<reference evidence="2 4" key="11">
    <citation type="journal article" date="2015" name="Genome Res.">
        <title>The Release 6 reference sequence of the Drosophila melanogaster genome.</title>
        <authorList>
            <person name="Hoskins R.A."/>
            <person name="Carlson J.W."/>
            <person name="Wan K.H."/>
            <person name="Park S."/>
            <person name="Mendez I."/>
            <person name="Galle S.E."/>
            <person name="Booth B.W."/>
            <person name="Pfeiffer B.D."/>
            <person name="George R.A."/>
            <person name="Svirskas R."/>
            <person name="Krzywinski M."/>
            <person name="Schein J."/>
            <person name="Accardo M.C."/>
            <person name="Damia E."/>
            <person name="Messina G."/>
            <person name="Mendez-Lago M."/>
            <person name="de Pablos B."/>
            <person name="Demakova O.V."/>
            <person name="Andreyeva E.N."/>
            <person name="Boldyreva L.V."/>
            <person name="Marra M."/>
            <person name="Carvalho A.B."/>
            <person name="Dimitri P."/>
            <person name="Villasante A."/>
            <person name="Zhimulev I.F."/>
            <person name="Rubin G.M."/>
            <person name="Karpen G.H."/>
            <person name="Celniker S.E."/>
        </authorList>
    </citation>
    <scope>NUCLEOTIDE SEQUENCE [LARGE SCALE GENOMIC DNA]</scope>
    <source>
        <strain evidence="4">Berkeley</strain>
    </source>
</reference>
<reference evidence="2 4" key="1">
    <citation type="journal article" date="2000" name="Science">
        <title>The genome sequence of Drosophila melanogaster.</title>
        <authorList>
            <person name="Adams M.D."/>
            <person name="Celniker S.E."/>
            <person name="Holt R.A."/>
            <person name="Evans C.A."/>
            <person name="Gocayne J.D."/>
            <person name="Amanatides P.G."/>
            <person name="Scherer S.E."/>
            <person name="Li P.W."/>
            <person name="Hoskins R.A."/>
            <person name="Galle R.F."/>
            <person name="George R.A."/>
            <person name="Lewis S.E."/>
            <person name="Richards S."/>
            <person name="Ashburner M."/>
            <person name="Henderson S.N."/>
            <person name="Sutton G.G."/>
            <person name="Wortman J.R."/>
            <person name="Yandell M.D."/>
            <person name="Zhang Q."/>
            <person name="Chen L.X."/>
            <person name="Brandon R.C."/>
            <person name="Rogers Y.H."/>
            <person name="Blazej R.G."/>
            <person name="Champe M."/>
            <person name="Pfeiffer B.D."/>
            <person name="Wan K.H."/>
            <person name="Doyle C."/>
            <person name="Baxter E.G."/>
            <person name="Helt G."/>
            <person name="Nelson C.R."/>
            <person name="Gabor G.L."/>
            <person name="Abril J.F."/>
            <person name="Agbayani A."/>
            <person name="An H.J."/>
            <person name="Andrews-Pfannkoch C."/>
            <person name="Baldwin D."/>
            <person name="Ballew R.M."/>
            <person name="Basu A."/>
            <person name="Baxendale J."/>
            <person name="Bayraktaroglu L."/>
            <person name="Beasley E.M."/>
            <person name="Beeson K.Y."/>
            <person name="Benos P.V."/>
            <person name="Berman B.P."/>
            <person name="Bhandari D."/>
            <person name="Bolshakov S."/>
            <person name="Borkova D."/>
            <person name="Botchan M.R."/>
            <person name="Bouck J."/>
            <person name="Brokstein P."/>
            <person name="Brottier P."/>
            <person name="Burtis K.C."/>
            <person name="Busam D.A."/>
            <person name="Butler H."/>
            <person name="Cadieu E."/>
            <person name="Center A."/>
            <person name="Chandra I."/>
            <person name="Cherry J.M."/>
            <person name="Cawley S."/>
            <person name="Dahlke C."/>
            <person name="Davenport L.B."/>
            <person name="Davies P."/>
            <person name="de Pablos B."/>
            <person name="Delcher A."/>
            <person name="Deng Z."/>
            <person name="Mays A.D."/>
            <person name="Dew I."/>
            <person name="Dietz S.M."/>
            <person name="Dodson K."/>
            <person name="Doup L.E."/>
            <person name="Downes M."/>
            <person name="Dugan-Rocha S."/>
            <person name="Dunkov B.C."/>
            <person name="Dunn P."/>
            <person name="Durbin K.J."/>
            <person name="Evangelista C.C."/>
            <person name="Ferraz C."/>
            <person name="Ferriera S."/>
            <person name="Fleischmann W."/>
            <person name="Fosler C."/>
            <person name="Gabrielian A.E."/>
            <person name="Garg N.S."/>
            <person name="Gelbart W.M."/>
            <person name="Glasser K."/>
            <person name="Glodek A."/>
            <person name="Gong F."/>
            <person name="Gorrell J.H."/>
            <person name="Gu Z."/>
            <person name="Guan P."/>
            <person name="Harris M."/>
            <person name="Harris N.L."/>
            <person name="Harvey D."/>
            <person name="Heiman T.J."/>
            <person name="Hernandez J.R."/>
            <person name="Houck J."/>
            <person name="Hostin D."/>
            <person name="Houston K.A."/>
            <person name="Howland T.J."/>
            <person name="Wei M.H."/>
            <person name="Ibegwam C."/>
            <person name="Jalali M."/>
            <person name="Kalush F."/>
            <person name="Karpen G.H."/>
            <person name="Ke Z."/>
            <person name="Kennison J.A."/>
            <person name="Ketchum K.A."/>
            <person name="Kimmel B.E."/>
            <person name="Kodira C.D."/>
            <person name="Kraft C."/>
            <person name="Kravitz S."/>
            <person name="Kulp D."/>
            <person name="Lai Z."/>
            <person name="Lasko P."/>
            <person name="Lei Y."/>
            <person name="Levitsky A.A."/>
            <person name="Li J."/>
            <person name="Li Z."/>
            <person name="Liang Y."/>
            <person name="Lin X."/>
            <person name="Liu X."/>
            <person name="Mattei B."/>
            <person name="McIntosh T.C."/>
            <person name="McLeod M.P."/>
            <person name="McPherson D."/>
            <person name="Merkulov G."/>
            <person name="Milshina N.V."/>
            <person name="Mobarry C."/>
            <person name="Morris J."/>
            <person name="Moshrefi A."/>
            <person name="Mount S.M."/>
            <person name="Moy M."/>
            <person name="Murphy B."/>
            <person name="Murphy L."/>
            <person name="Muzny D.M."/>
            <person name="Nelson D.L."/>
            <person name="Nelson D.R."/>
            <person name="Nelson K.A."/>
            <person name="Nixon K."/>
            <person name="Nusskern D.R."/>
            <person name="Pacleb J.M."/>
            <person name="Palazzolo M."/>
            <person name="Pittman G.S."/>
            <person name="Pan S."/>
            <person name="Pollard J."/>
            <person name="Puri V."/>
            <person name="Reese M.G."/>
            <person name="Reinert K."/>
            <person name="Remington K."/>
            <person name="Saunders R.D."/>
            <person name="Scheeler F."/>
            <person name="Shen H."/>
            <person name="Shue B.C."/>
            <person name="Siden-Kiamos I."/>
            <person name="Simpson M."/>
            <person name="Skupski M.P."/>
            <person name="Smith T."/>
            <person name="Spier E."/>
            <person name="Spradling A.C."/>
            <person name="Stapleton M."/>
            <person name="Strong R."/>
            <person name="Sun E."/>
            <person name="Svirskas R."/>
            <person name="Tector C."/>
            <person name="Turner R."/>
            <person name="Venter E."/>
            <person name="Wang A.H."/>
            <person name="Wang X."/>
            <person name="Wang Z.Y."/>
            <person name="Wassarman D.A."/>
            <person name="Weinstock G.M."/>
            <person name="Weissenbach J."/>
            <person name="Williams S.M."/>
            <person name="WoodageT"/>
            <person name="Worley K.C."/>
            <person name="Wu D."/>
            <person name="Yang S."/>
            <person name="Yao Q.A."/>
            <person name="Ye J."/>
            <person name="Yeh R.F."/>
            <person name="Zaveri J.S."/>
            <person name="Zhan M."/>
            <person name="Zhang G."/>
            <person name="Zhao Q."/>
            <person name="Zheng L."/>
            <person name="Zheng X.H."/>
            <person name="Zhong F.N."/>
            <person name="Zhong W."/>
            <person name="Zhou X."/>
            <person name="Zhu S."/>
            <person name="Zhu X."/>
            <person name="Smith H.O."/>
            <person name="Gibbs R.A."/>
            <person name="Myers E.W."/>
            <person name="Rubin G.M."/>
            <person name="Venter J.C."/>
        </authorList>
    </citation>
    <scope>NUCLEOTIDE SEQUENCE [LARGE SCALE GENOMIC DNA]</scope>
    <source>
        <strain evidence="4">Berkeley</strain>
    </source>
</reference>
<evidence type="ECO:0000313" key="2">
    <source>
        <dbReference type="EMBL" id="QJC18718.1"/>
    </source>
</evidence>
<dbReference type="FlyBase" id="FBgn0286931">
    <property type="gene designation" value="CG46428"/>
</dbReference>
<sequence>MRPSKFPSANPYFIFFDHFRINLQKRDICHLKPISLAKIAGRKWREMTTAQKSVFVQIAEINRARLRARGRPSVPVGRVRRCHIKRVYKDSSF</sequence>
<dbReference type="AGR" id="FB:FBgn0286931"/>
<evidence type="ECO:0000313" key="4">
    <source>
        <dbReference type="Proteomes" id="UP000000803"/>
    </source>
</evidence>
<reference evidence="2 4" key="3">
    <citation type="journal article" date="2002" name="Genome Biol.">
        <title>Annotation of the Drosophila melanogaster euchromatic genome: a systematic review.</title>
        <authorList>
            <person name="Misra S."/>
            <person name="Crosby M.A."/>
            <person name="Mungall C.J."/>
            <person name="Matthews B.B."/>
            <person name="Campbell K.S."/>
            <person name="Hradecky P."/>
            <person name="Huang Y."/>
            <person name="Kaminker J.S."/>
            <person name="Millburn G.H."/>
            <person name="Prochnik S.E."/>
            <person name="Smith C.D."/>
            <person name="Tupy J.L."/>
            <person name="Whitfied E.J."/>
            <person name="Bayraktaroglu L."/>
            <person name="Berman B.P."/>
            <person name="Bettencourt B.R."/>
            <person name="Celniker S.E."/>
            <person name="de Grey A.D."/>
            <person name="Drysdale R.A."/>
            <person name="Harris N.L."/>
            <person name="Richter J."/>
            <person name="Russo S."/>
            <person name="Schroeder A.J."/>
            <person name="Shu S.Q."/>
            <person name="Stapleton M."/>
            <person name="Yamada C."/>
            <person name="Ashburner M."/>
            <person name="Gelbart W.M."/>
            <person name="Rubin G.M."/>
            <person name="Lewis S.E."/>
        </authorList>
    </citation>
    <scope>GENOME REANNOTATION</scope>
    <source>
        <strain evidence="4">Berkeley</strain>
    </source>
</reference>
<reference evidence="2 4" key="10">
    <citation type="journal article" date="2015" name="G3 (Bethesda)">
        <title>Gene Model Annotations for Drosophila melanogaster: The Rule-Benders.</title>
        <authorList>
            <consortium name="FlyBase Consortium"/>
            <person name="Crosby M.A."/>
            <person name="Gramates L.S."/>
            <person name="Dos Santos G."/>
            <person name="Matthews B.B."/>
            <person name="St Pierre S.E."/>
            <person name="Zhou P."/>
            <person name="Schroeder A.J."/>
            <person name="Falls K."/>
            <person name="Emmert D.B."/>
            <person name="Russo S.M."/>
            <person name="Gelbart W.M."/>
            <person name="null"/>
        </authorList>
    </citation>
    <scope>NUCLEOTIDE SEQUENCE [LARGE SCALE GENOMIC DNA]</scope>
    <source>
        <strain evidence="4">Berkeley</strain>
    </source>
</reference>
<organism evidence="2 4">
    <name type="scientific">Drosophila melanogaster</name>
    <name type="common">Fruit fly</name>
    <dbReference type="NCBI Taxonomy" id="7227"/>
    <lineage>
        <taxon>Eukaryota</taxon>
        <taxon>Metazoa</taxon>
        <taxon>Ecdysozoa</taxon>
        <taxon>Arthropoda</taxon>
        <taxon>Hexapoda</taxon>
        <taxon>Insecta</taxon>
        <taxon>Pterygota</taxon>
        <taxon>Neoptera</taxon>
        <taxon>Endopterygota</taxon>
        <taxon>Diptera</taxon>
        <taxon>Brachycera</taxon>
        <taxon>Muscomorpha</taxon>
        <taxon>Ephydroidea</taxon>
        <taxon>Drosophilidae</taxon>
        <taxon>Drosophila</taxon>
        <taxon>Sophophora</taxon>
    </lineage>
</organism>
<dbReference type="Proteomes" id="UP000000803">
    <property type="component" value="Chromosome 2R"/>
</dbReference>
<accession>A0A6M3QHD9</accession>
<feature type="domain" description="HMG box" evidence="1">
    <location>
        <begin position="10"/>
        <end position="68"/>
    </location>
</feature>
<dbReference type="SUPFAM" id="SSF47095">
    <property type="entry name" value="HMG-box"/>
    <property type="match status" value="1"/>
</dbReference>
<evidence type="ECO:0000313" key="3">
    <source>
        <dbReference type="FlyBase" id="FBgn0286931"/>
    </source>
</evidence>
<dbReference type="VEuPathDB" id="VectorBase:FBgn0286931"/>
<gene>
    <name evidence="2" type="primary">Dmel\CG46428</name>
    <name evidence="2 3" type="ORF">CG46428</name>
    <name evidence="2" type="ORF">Dmel_CG46428</name>
</gene>
<dbReference type="OrthoDB" id="1919336at2759"/>
<reference evidence="2 4" key="7">
    <citation type="journal article" date="2007" name="Science">
        <title>The Release 5.1 annotation of Drosophila melanogaster heterochromatin.</title>
        <authorList>
            <person name="Smith C.D."/>
            <person name="Shu S."/>
            <person name="Mungall C.J."/>
            <person name="Karpen G.H."/>
        </authorList>
    </citation>
    <scope>NUCLEOTIDE SEQUENCE [LARGE SCALE GENOMIC DNA]</scope>
    <source>
        <strain evidence="4">Berkeley</strain>
    </source>
</reference>
<reference evidence="2 4" key="4">
    <citation type="journal article" date="2002" name="Genome Biol.">
        <title>The transposable elements of the Drosophila melanogaster euchromatin: a genomics perspective.</title>
        <authorList>
            <person name="Kaminker J.S."/>
            <person name="Bergman C.M."/>
            <person name="Kronmiller B."/>
            <person name="Carlson J."/>
            <person name="Svirskas R."/>
            <person name="Patel S."/>
            <person name="Frise E."/>
            <person name="Wheeler D.A."/>
            <person name="Lewis S.E."/>
            <person name="Rubin G.M."/>
            <person name="Ashburner M."/>
            <person name="Celniker S.E."/>
        </authorList>
    </citation>
    <scope>NUCLEOTIDE SEQUENCE [LARGE SCALE GENOMIC DNA]</scope>
    <source>
        <strain evidence="4">Berkeley</strain>
    </source>
</reference>
<dbReference type="EMBL" id="AE013599">
    <property type="protein sequence ID" value="QJC18718.1"/>
    <property type="molecule type" value="Genomic_DNA"/>
</dbReference>
<dbReference type="CDD" id="cd00084">
    <property type="entry name" value="HMG-box_SF"/>
    <property type="match status" value="1"/>
</dbReference>
<dbReference type="ExpressionAtlas" id="A0A6M3QHD9">
    <property type="expression patterns" value="baseline and differential"/>
</dbReference>
<dbReference type="InterPro" id="IPR036910">
    <property type="entry name" value="HMG_box_dom_sf"/>
</dbReference>
<reference evidence="2 4" key="2">
    <citation type="journal article" date="2002" name="Genome Biol.">
        <title>Finishing a whole-genome shotgun: release 3 of the Drosophila melanogaster euchromatic genome sequence.</title>
        <authorList>
            <person name="Celniker S.E."/>
            <person name="Wheeler D.A."/>
            <person name="Kronmiller B."/>
            <person name="Carlson J.W."/>
            <person name="Halpern A."/>
            <person name="Patel S."/>
            <person name="Adams M."/>
            <person name="Champe M."/>
            <person name="Dugan S.P."/>
            <person name="Frise E."/>
            <person name="Hodgson A."/>
            <person name="George R.A."/>
            <person name="Hoskins R.A."/>
            <person name="Laverty T."/>
            <person name="Muzny D.M."/>
            <person name="Nelson C.R."/>
            <person name="Pacleb J.M."/>
            <person name="Park S."/>
            <person name="Pfeiffer B.D."/>
            <person name="Richards S."/>
            <person name="Sodergren E.J."/>
            <person name="Svirskas R."/>
            <person name="Tabor P.E."/>
            <person name="Wan K."/>
            <person name="Stapleton M."/>
            <person name="Sutton G.G."/>
            <person name="Venter C."/>
            <person name="Weinstock G."/>
            <person name="Scherer S.E."/>
            <person name="Myers E.W."/>
            <person name="Gibbs R.A."/>
            <person name="Rubin G.M."/>
        </authorList>
    </citation>
    <scope>NUCLEOTIDE SEQUENCE [LARGE SCALE GENOMIC DNA]</scope>
    <source>
        <strain evidence="4">Berkeley</strain>
    </source>
</reference>
<dbReference type="GO" id="GO:0005634">
    <property type="term" value="C:nucleus"/>
    <property type="evidence" value="ECO:0007669"/>
    <property type="project" value="UniProtKB-ARBA"/>
</dbReference>
<protein>
    <submittedName>
        <fullName evidence="2">Uncharacterized protein, isoform B</fullName>
    </submittedName>
</protein>
<dbReference type="Bgee" id="FBgn0286931">
    <property type="expression patterns" value="Expressed in imaginal disc and 7 other cell types or tissues"/>
</dbReference>
<name>A0A6M3QHD9_DROME</name>
<keyword evidence="4" id="KW-1185">Reference proteome</keyword>
<reference evidence="2 4" key="5">
    <citation type="journal article" date="2002" name="Genome Biol.">
        <title>Heterochromatic sequences in a Drosophila whole-genome shotgun assembly.</title>
        <authorList>
            <person name="Hoskins R.A."/>
            <person name="Smith C.D."/>
            <person name="Carlson J.W."/>
            <person name="Carvalho A.B."/>
            <person name="Halpern A."/>
            <person name="Kaminker J.S."/>
            <person name="Kennedy C."/>
            <person name="Mungall C.J."/>
            <person name="Sullivan B.A."/>
            <person name="Sutton G.G."/>
            <person name="Yasuhara J.C."/>
            <person name="Wakimoto B.T."/>
            <person name="Myers E.W."/>
            <person name="Celniker S.E."/>
            <person name="Rubin G.M."/>
            <person name="Karpen G.H."/>
        </authorList>
    </citation>
    <scope>NUCLEOTIDE SEQUENCE [LARGE SCALE GENOMIC DNA]</scope>
    <source>
        <strain evidence="4">Berkeley</strain>
    </source>
</reference>